<dbReference type="Proteomes" id="UP000011841">
    <property type="component" value="Chromosome"/>
</dbReference>
<reference evidence="3 4" key="1">
    <citation type="journal article" date="2013" name="Appl. Environ. Microbiol.">
        <title>Genome analysis suggests that the soil oligotrophic bacterium Agromonas oligotrophica (Bradyrhizobium oligotrophicum) is a nitrogen-fixing symbiont of Aeschynomene indica.</title>
        <authorList>
            <person name="Okubo T."/>
            <person name="Fukushima S."/>
            <person name="Itakura M."/>
            <person name="Oshima K."/>
            <person name="Longtonglang A."/>
            <person name="Teaumroong N."/>
            <person name="Mitsui H."/>
            <person name="Hattori M."/>
            <person name="Hattori R."/>
            <person name="Hattori T."/>
            <person name="Minamisawa K."/>
        </authorList>
    </citation>
    <scope>NUCLEOTIDE SEQUENCE [LARGE SCALE GENOMIC DNA]</scope>
    <source>
        <strain evidence="3 4">S58</strain>
    </source>
</reference>
<sequence>MPTDLLALAEAACAGCADRIGMAKIAKAAFDGQDLKPIWAALLGKLLDGTAAPGEGLDLALVGQLIGEKSSALAIQHDVLQAQQLYRVAGNSPAPRLRVLALAASTDMGSNTPIEFLLEETDIALMLLYVVPGAELPSPLPAHDVAIVIASDSEDCQHALREIDAVAARWPRPLLNPPERIWHLDRDKLHALLAGIEGLCIPATVPVDRDRLIEVADERELITDVHAELGFPVIVRPRGSHAGVGLEKIEEPIELSLYLDERDEQEYFVARFVDYASEDGQFRKYRIVFVDGVAYACHMAIARRWDIWYLNAGMAGSESKRLEEATFMQTFDIGFGRRHRSVLDAIAARIGLDYFIIDCAETKDGALLVFEADNTAVVHNMDPPDVFPYKPPQMQKIFAAFAAMIAKHAALAAERAA</sequence>
<keyword evidence="4" id="KW-1185">Reference proteome</keyword>
<dbReference type="EMBL" id="AP012603">
    <property type="protein sequence ID" value="BAM88631.1"/>
    <property type="molecule type" value="Genomic_DNA"/>
</dbReference>
<evidence type="ECO:0000256" key="1">
    <source>
        <dbReference type="PROSITE-ProRule" id="PRU00409"/>
    </source>
</evidence>
<name>M4Z6G0_9BRAD</name>
<dbReference type="SUPFAM" id="SSF56059">
    <property type="entry name" value="Glutathione synthetase ATP-binding domain-like"/>
    <property type="match status" value="1"/>
</dbReference>
<proteinExistence type="predicted"/>
<dbReference type="GO" id="GO:0005524">
    <property type="term" value="F:ATP binding"/>
    <property type="evidence" value="ECO:0007669"/>
    <property type="project" value="UniProtKB-UniRule"/>
</dbReference>
<dbReference type="GO" id="GO:0046872">
    <property type="term" value="F:metal ion binding"/>
    <property type="evidence" value="ECO:0007669"/>
    <property type="project" value="InterPro"/>
</dbReference>
<dbReference type="PROSITE" id="PS50975">
    <property type="entry name" value="ATP_GRASP"/>
    <property type="match status" value="1"/>
</dbReference>
<dbReference type="PATRIC" id="fig|1245469.3.peg.2691"/>
<dbReference type="HOGENOM" id="CLU_685016_0_0_5"/>
<dbReference type="STRING" id="1245469.S58_26250"/>
<keyword evidence="1" id="KW-0067">ATP-binding</keyword>
<evidence type="ECO:0000259" key="2">
    <source>
        <dbReference type="PROSITE" id="PS50975"/>
    </source>
</evidence>
<evidence type="ECO:0000313" key="3">
    <source>
        <dbReference type="EMBL" id="BAM88631.1"/>
    </source>
</evidence>
<dbReference type="KEGG" id="aol:S58_26250"/>
<evidence type="ECO:0000313" key="4">
    <source>
        <dbReference type="Proteomes" id="UP000011841"/>
    </source>
</evidence>
<keyword evidence="1" id="KW-0547">Nucleotide-binding</keyword>
<gene>
    <name evidence="3" type="ORF">S58_26250</name>
</gene>
<feature type="domain" description="ATP-grasp" evidence="2">
    <location>
        <begin position="197"/>
        <end position="410"/>
    </location>
</feature>
<dbReference type="InterPro" id="IPR011761">
    <property type="entry name" value="ATP-grasp"/>
</dbReference>
<dbReference type="AlphaFoldDB" id="M4Z6G0"/>
<organism evidence="3 4">
    <name type="scientific">Bradyrhizobium oligotrophicum S58</name>
    <dbReference type="NCBI Taxonomy" id="1245469"/>
    <lineage>
        <taxon>Bacteria</taxon>
        <taxon>Pseudomonadati</taxon>
        <taxon>Pseudomonadota</taxon>
        <taxon>Alphaproteobacteria</taxon>
        <taxon>Hyphomicrobiales</taxon>
        <taxon>Nitrobacteraceae</taxon>
        <taxon>Bradyrhizobium</taxon>
    </lineage>
</organism>
<dbReference type="eggNOG" id="COG0189">
    <property type="taxonomic scope" value="Bacteria"/>
</dbReference>
<protein>
    <recommendedName>
        <fullName evidence="2">ATP-grasp domain-containing protein</fullName>
    </recommendedName>
</protein>
<accession>M4Z6G0</accession>